<dbReference type="AlphaFoldDB" id="A0A1F4ZED4"/>
<dbReference type="STRING" id="1797259.A2989_01200"/>
<feature type="transmembrane region" description="Helical" evidence="1">
    <location>
        <begin position="134"/>
        <end position="161"/>
    </location>
</feature>
<reference evidence="2 3" key="1">
    <citation type="journal article" date="2016" name="Nat. Commun.">
        <title>Thousands of microbial genomes shed light on interconnected biogeochemical processes in an aquifer system.</title>
        <authorList>
            <person name="Anantharaman K."/>
            <person name="Brown C.T."/>
            <person name="Hug L.A."/>
            <person name="Sharon I."/>
            <person name="Castelle C.J."/>
            <person name="Probst A.J."/>
            <person name="Thomas B.C."/>
            <person name="Singh A."/>
            <person name="Wilkins M.J."/>
            <person name="Karaoz U."/>
            <person name="Brodie E.L."/>
            <person name="Williams K.H."/>
            <person name="Hubbard S.S."/>
            <person name="Banfield J.F."/>
        </authorList>
    </citation>
    <scope>NUCLEOTIDE SEQUENCE [LARGE SCALE GENOMIC DNA]</scope>
</reference>
<proteinExistence type="predicted"/>
<evidence type="ECO:0008006" key="4">
    <source>
        <dbReference type="Google" id="ProtNLM"/>
    </source>
</evidence>
<protein>
    <recommendedName>
        <fullName evidence="4">Membrane protein 6-pyruvoyl-tetrahydropterin synthase-related domain-containing protein</fullName>
    </recommendedName>
</protein>
<evidence type="ECO:0000313" key="2">
    <source>
        <dbReference type="EMBL" id="OGD03997.1"/>
    </source>
</evidence>
<feature type="transmembrane region" description="Helical" evidence="1">
    <location>
        <begin position="189"/>
        <end position="208"/>
    </location>
</feature>
<feature type="transmembrane region" description="Helical" evidence="1">
    <location>
        <begin position="359"/>
        <end position="376"/>
    </location>
</feature>
<feature type="transmembrane region" description="Helical" evidence="1">
    <location>
        <begin position="315"/>
        <end position="332"/>
    </location>
</feature>
<accession>A0A1F4ZED4</accession>
<evidence type="ECO:0000256" key="1">
    <source>
        <dbReference type="SAM" id="Phobius"/>
    </source>
</evidence>
<feature type="transmembrane region" description="Helical" evidence="1">
    <location>
        <begin position="7"/>
        <end position="32"/>
    </location>
</feature>
<comment type="caution">
    <text evidence="2">The sequence shown here is derived from an EMBL/GenBank/DDBJ whole genome shotgun (WGS) entry which is preliminary data.</text>
</comment>
<keyword evidence="1" id="KW-0472">Membrane</keyword>
<evidence type="ECO:0000313" key="3">
    <source>
        <dbReference type="Proteomes" id="UP000177080"/>
    </source>
</evidence>
<keyword evidence="1" id="KW-0812">Transmembrane</keyword>
<dbReference type="Proteomes" id="UP000177080">
    <property type="component" value="Unassembled WGS sequence"/>
</dbReference>
<organism evidence="2 3">
    <name type="scientific">Candidatus Amesbacteria bacterium RIFCSPLOWO2_01_FULL_48_25</name>
    <dbReference type="NCBI Taxonomy" id="1797259"/>
    <lineage>
        <taxon>Bacteria</taxon>
        <taxon>Candidatus Amesiibacteriota</taxon>
    </lineage>
</organism>
<dbReference type="EMBL" id="MEXN01000003">
    <property type="protein sequence ID" value="OGD03997.1"/>
    <property type="molecule type" value="Genomic_DNA"/>
</dbReference>
<name>A0A1F4ZED4_9BACT</name>
<feature type="transmembrane region" description="Helical" evidence="1">
    <location>
        <begin position="220"/>
        <end position="240"/>
    </location>
</feature>
<keyword evidence="1" id="KW-1133">Transmembrane helix</keyword>
<sequence>MVIKKTTWLSLSMIILLGVITAWRILFINAYFGWGDARVFTRSNETWQSFFEPPNVWTSLYDLGAVDLGLSQYPIYAGYAALTRLGIDSRLVAKIIFFFPAAILPGLGSFLLIKHFTKRNLPAIMGSIVYSYNVNALLMLSTLLQISIAYALAPLVLFLFIKTLETKNFRIALATGLISFIDSFYEFRIFYIVSLVMLFYLIFHLSVIEGKSDIFKKARTVLIALMPFVVVAALSAYWVVPYTQLNFINDNPAFSRPLFGDQYMSLKQSLSFFSPWWTGGKGYANGVVQPIPNYFWLIPVVALLGFVLNLRNPNAYFFVILSCLGILLTKQSDKPFPNLYLWLYQHFPGFNAFREASKFYLILSLGYSGLISYLISSLKSRRTLSLVISGLVSLLFLWNAKPLVTGDIGGIFVPKNRPQDFETISAFINEQPDFFRTAWFPAAGIWGHYETLHPKIDLHTFYFDTLSLYISKQPGFSQLANDGKSIRDINYQVFNLFSQPFSNQLLDSLSIKYIIVPPQDKASDDDVFVNYGLTDREYILNFLDRQKYLSRINAGLKEAIIYENSDYTPHISGGSQPIANTRTSPSNYQITVPPSQFPSEIIFSEAFHPNWTISLGGQDYPSQKHEDLVNSFLLPPQSTTRVATLSFMTQKYVNYGTIISIASLALVAVFLIYPKRHV</sequence>
<gene>
    <name evidence="2" type="ORF">A2989_01200</name>
</gene>
<feature type="transmembrane region" description="Helical" evidence="1">
    <location>
        <begin position="291"/>
        <end position="308"/>
    </location>
</feature>
<feature type="transmembrane region" description="Helical" evidence="1">
    <location>
        <begin position="91"/>
        <end position="113"/>
    </location>
</feature>
<feature type="transmembrane region" description="Helical" evidence="1">
    <location>
        <begin position="652"/>
        <end position="673"/>
    </location>
</feature>